<evidence type="ECO:0000259" key="1">
    <source>
        <dbReference type="Pfam" id="PF03061"/>
    </source>
</evidence>
<reference evidence="2 3" key="1">
    <citation type="journal article" date="2019" name="Int. J. Syst. Evol. Microbiol.">
        <title>The Global Catalogue of Microorganisms (GCM) 10K type strain sequencing project: providing services to taxonomists for standard genome sequencing and annotation.</title>
        <authorList>
            <consortium name="The Broad Institute Genomics Platform"/>
            <consortium name="The Broad Institute Genome Sequencing Center for Infectious Disease"/>
            <person name="Wu L."/>
            <person name="Ma J."/>
        </authorList>
    </citation>
    <scope>NUCLEOTIDE SEQUENCE [LARGE SCALE GENOMIC DNA]</scope>
    <source>
        <strain evidence="2 3">DT31</strain>
    </source>
</reference>
<organism evidence="2 3">
    <name type="scientific">Halobaculum lipolyticum</name>
    <dbReference type="NCBI Taxonomy" id="3032001"/>
    <lineage>
        <taxon>Archaea</taxon>
        <taxon>Methanobacteriati</taxon>
        <taxon>Methanobacteriota</taxon>
        <taxon>Stenosarchaea group</taxon>
        <taxon>Halobacteria</taxon>
        <taxon>Halobacteriales</taxon>
        <taxon>Haloferacaceae</taxon>
        <taxon>Halobaculum</taxon>
    </lineage>
</organism>
<dbReference type="PANTHER" id="PTHR43437">
    <property type="entry name" value="HYDROXYACYL-THIOESTER DEHYDRATASE TYPE 2, MITOCHONDRIAL-RELATED"/>
    <property type="match status" value="1"/>
</dbReference>
<dbReference type="InterPro" id="IPR006683">
    <property type="entry name" value="Thioestr_dom"/>
</dbReference>
<dbReference type="Pfam" id="PF03061">
    <property type="entry name" value="4HBT"/>
    <property type="match status" value="1"/>
</dbReference>
<dbReference type="InterPro" id="IPR050965">
    <property type="entry name" value="UPF0336/Enoyl-CoA_hydratase"/>
</dbReference>
<name>A0ABD5W4X4_9EURY</name>
<dbReference type="Proteomes" id="UP001596461">
    <property type="component" value="Unassembled WGS sequence"/>
</dbReference>
<protein>
    <submittedName>
        <fullName evidence="2">Hotdog domain-containing protein</fullName>
    </submittedName>
</protein>
<proteinExistence type="predicted"/>
<gene>
    <name evidence="2" type="ORF">ACFQL9_01785</name>
</gene>
<sequence length="131" mass="14629">MHLDDLPEPGSVLRHERTFTPDDVRAFADVSGDRGEHHEVPDEEGRLLVHGLLTATLPTKIGGDLDVLAREMTYEFHRPVYTGQRVVCEVTIEEVTRRDDRADLTADIACYRGDAEEELVLTGGFEGVVLE</sequence>
<dbReference type="InterPro" id="IPR029069">
    <property type="entry name" value="HotDog_dom_sf"/>
</dbReference>
<keyword evidence="3" id="KW-1185">Reference proteome</keyword>
<dbReference type="RefSeq" id="WP_284031520.1">
    <property type="nucleotide sequence ID" value="NZ_CP126154.1"/>
</dbReference>
<dbReference type="GO" id="GO:0016836">
    <property type="term" value="F:hydro-lyase activity"/>
    <property type="evidence" value="ECO:0007669"/>
    <property type="project" value="UniProtKB-ARBA"/>
</dbReference>
<dbReference type="SUPFAM" id="SSF54637">
    <property type="entry name" value="Thioesterase/thiol ester dehydrase-isomerase"/>
    <property type="match status" value="1"/>
</dbReference>
<accession>A0ABD5W4X4</accession>
<comment type="caution">
    <text evidence="2">The sequence shown here is derived from an EMBL/GenBank/DDBJ whole genome shotgun (WGS) entry which is preliminary data.</text>
</comment>
<dbReference type="Gene3D" id="3.10.129.10">
    <property type="entry name" value="Hotdog Thioesterase"/>
    <property type="match status" value="1"/>
</dbReference>
<dbReference type="AlphaFoldDB" id="A0ABD5W4X4"/>
<dbReference type="GeneID" id="81126426"/>
<dbReference type="PANTHER" id="PTHR43437:SF3">
    <property type="entry name" value="HYDROXYACYL-THIOESTER DEHYDRATASE TYPE 2, MITOCHONDRIAL"/>
    <property type="match status" value="1"/>
</dbReference>
<evidence type="ECO:0000313" key="2">
    <source>
        <dbReference type="EMBL" id="MFC7068357.1"/>
    </source>
</evidence>
<feature type="domain" description="Thioesterase" evidence="1">
    <location>
        <begin position="61"/>
        <end position="98"/>
    </location>
</feature>
<evidence type="ECO:0000313" key="3">
    <source>
        <dbReference type="Proteomes" id="UP001596461"/>
    </source>
</evidence>
<dbReference type="EMBL" id="JBHTAH010000001">
    <property type="protein sequence ID" value="MFC7068357.1"/>
    <property type="molecule type" value="Genomic_DNA"/>
</dbReference>